<evidence type="ECO:0000313" key="1">
    <source>
        <dbReference type="EMBL" id="CAG9319207.1"/>
    </source>
</evidence>
<sequence>MQALDRENPLEREILEFSEEDIDTQELKKHKDYIKSFPCRRQKTVKMELREKYIKSVMEKQKKFEDNLQELSQETVVASTDPLGCLDAYSECNNDSIDWVLKKIPHPVNKYVLGIIWNEFPNFRRNNNLLQKPLPTEIISLENPEAMQIFIHKDQNNTRHGVILYKDGNLIRPF</sequence>
<dbReference type="AlphaFoldDB" id="A0AAU9IWI2"/>
<reference evidence="1" key="1">
    <citation type="submission" date="2021-09" db="EMBL/GenBank/DDBJ databases">
        <authorList>
            <consortium name="AG Swart"/>
            <person name="Singh M."/>
            <person name="Singh A."/>
            <person name="Seah K."/>
            <person name="Emmerich C."/>
        </authorList>
    </citation>
    <scope>NUCLEOTIDE SEQUENCE</scope>
    <source>
        <strain evidence="1">ATCC30299</strain>
    </source>
</reference>
<protein>
    <submittedName>
        <fullName evidence="1">Uncharacterized protein</fullName>
    </submittedName>
</protein>
<comment type="caution">
    <text evidence="1">The sequence shown here is derived from an EMBL/GenBank/DDBJ whole genome shotgun (WGS) entry which is preliminary data.</text>
</comment>
<gene>
    <name evidence="1" type="ORF">BSTOLATCC_MIC23416</name>
</gene>
<name>A0AAU9IWI2_9CILI</name>
<organism evidence="1 2">
    <name type="scientific">Blepharisma stoltei</name>
    <dbReference type="NCBI Taxonomy" id="1481888"/>
    <lineage>
        <taxon>Eukaryota</taxon>
        <taxon>Sar</taxon>
        <taxon>Alveolata</taxon>
        <taxon>Ciliophora</taxon>
        <taxon>Postciliodesmatophora</taxon>
        <taxon>Heterotrichea</taxon>
        <taxon>Heterotrichida</taxon>
        <taxon>Blepharismidae</taxon>
        <taxon>Blepharisma</taxon>
    </lineage>
</organism>
<accession>A0AAU9IWI2</accession>
<proteinExistence type="predicted"/>
<evidence type="ECO:0000313" key="2">
    <source>
        <dbReference type="Proteomes" id="UP001162131"/>
    </source>
</evidence>
<dbReference type="Proteomes" id="UP001162131">
    <property type="component" value="Unassembled WGS sequence"/>
</dbReference>
<keyword evidence="2" id="KW-1185">Reference proteome</keyword>
<dbReference type="EMBL" id="CAJZBQ010000022">
    <property type="protein sequence ID" value="CAG9319207.1"/>
    <property type="molecule type" value="Genomic_DNA"/>
</dbReference>